<dbReference type="SUPFAM" id="SSF55729">
    <property type="entry name" value="Acyl-CoA N-acyltransferases (Nat)"/>
    <property type="match status" value="2"/>
</dbReference>
<evidence type="ECO:0000313" key="5">
    <source>
        <dbReference type="Proteomes" id="UP001332243"/>
    </source>
</evidence>
<dbReference type="PANTHER" id="PTHR43877">
    <property type="entry name" value="AMINOALKYLPHOSPHONATE N-ACETYLTRANSFERASE-RELATED-RELATED"/>
    <property type="match status" value="1"/>
</dbReference>
<dbReference type="Gene3D" id="3.40.630.30">
    <property type="match status" value="1"/>
</dbReference>
<comment type="caution">
    <text evidence="4">The sequence shown here is derived from an EMBL/GenBank/DDBJ whole genome shotgun (WGS) entry which is preliminary data.</text>
</comment>
<dbReference type="InterPro" id="IPR016181">
    <property type="entry name" value="Acyl_CoA_acyltransferase"/>
</dbReference>
<evidence type="ECO:0000313" key="4">
    <source>
        <dbReference type="EMBL" id="MEE6259233.1"/>
    </source>
</evidence>
<sequence>MDIVVTAFDPGDDAAVEQAYGIHAEVWAAEQPDAAPYCRQRFVGGLRNPMPGDEQRHMLAYLDGVAVGYLEIRLPQLENRENATVVLSVRPAHRRQGVGRVLYDHAVGLVRDLGRKRMLGEVFNMNPDGAADTPGDAFAAAMGAQPALTDIRRRLDLAALDEPELDRLLAASRARADGYSTVFWTGRTPDEYLADVAYLDSRLIEDAPLGDIAWEPPEPDSARIVQAEDSIIARGARWYNCGTRHDATGRLVAWTAITMSASSDTHAFQSITLVEPRHRGHRLGTLVKIENLRYVMTQEPALRVIDTYNAATNGYMISINEALGFRAVGGLTSWQVTL</sequence>
<dbReference type="PROSITE" id="PS51186">
    <property type="entry name" value="GNAT"/>
    <property type="match status" value="1"/>
</dbReference>
<dbReference type="RefSeq" id="WP_331214365.1">
    <property type="nucleotide sequence ID" value="NZ_JAZGQK010000010.1"/>
</dbReference>
<dbReference type="CDD" id="cd04301">
    <property type="entry name" value="NAT_SF"/>
    <property type="match status" value="1"/>
</dbReference>
<feature type="domain" description="N-acetyltransferase" evidence="3">
    <location>
        <begin position="3"/>
        <end position="166"/>
    </location>
</feature>
<proteinExistence type="predicted"/>
<accession>A0ABU7RRV8</accession>
<dbReference type="Proteomes" id="UP001332243">
    <property type="component" value="Unassembled WGS sequence"/>
</dbReference>
<reference evidence="4 5" key="1">
    <citation type="submission" date="2024-01" db="EMBL/GenBank/DDBJ databases">
        <title>Genome insights into Plantactinospora sonchi sp. nov.</title>
        <authorList>
            <person name="Wang L."/>
        </authorList>
    </citation>
    <scope>NUCLEOTIDE SEQUENCE [LARGE SCALE GENOMIC DNA]</scope>
    <source>
        <strain evidence="4 5">NEAU-QY2</strain>
    </source>
</reference>
<evidence type="ECO:0000259" key="3">
    <source>
        <dbReference type="PROSITE" id="PS51186"/>
    </source>
</evidence>
<dbReference type="InterPro" id="IPR050832">
    <property type="entry name" value="Bact_Acetyltransf"/>
</dbReference>
<evidence type="ECO:0000256" key="2">
    <source>
        <dbReference type="ARBA" id="ARBA00023315"/>
    </source>
</evidence>
<organism evidence="4 5">
    <name type="scientific">Plantactinospora sonchi</name>
    <dbReference type="NCBI Taxonomy" id="1544735"/>
    <lineage>
        <taxon>Bacteria</taxon>
        <taxon>Bacillati</taxon>
        <taxon>Actinomycetota</taxon>
        <taxon>Actinomycetes</taxon>
        <taxon>Micromonosporales</taxon>
        <taxon>Micromonosporaceae</taxon>
        <taxon>Plantactinospora</taxon>
    </lineage>
</organism>
<keyword evidence="1" id="KW-0808">Transferase</keyword>
<dbReference type="Pfam" id="PF00583">
    <property type="entry name" value="Acetyltransf_1"/>
    <property type="match status" value="1"/>
</dbReference>
<dbReference type="EMBL" id="JAZGQK010000010">
    <property type="protein sequence ID" value="MEE6259233.1"/>
    <property type="molecule type" value="Genomic_DNA"/>
</dbReference>
<keyword evidence="2" id="KW-0012">Acyltransferase</keyword>
<dbReference type="InterPro" id="IPR000182">
    <property type="entry name" value="GNAT_dom"/>
</dbReference>
<gene>
    <name evidence="4" type="ORF">V1633_12125</name>
</gene>
<protein>
    <submittedName>
        <fullName evidence="4">GNAT family N-acetyltransferase</fullName>
    </submittedName>
</protein>
<keyword evidence="5" id="KW-1185">Reference proteome</keyword>
<evidence type="ECO:0000256" key="1">
    <source>
        <dbReference type="ARBA" id="ARBA00022679"/>
    </source>
</evidence>
<name>A0ABU7RRV8_9ACTN</name>